<dbReference type="Proteomes" id="UP000236291">
    <property type="component" value="Unassembled WGS sequence"/>
</dbReference>
<gene>
    <name evidence="3" type="ORF">L195_g037277</name>
</gene>
<feature type="transmembrane region" description="Helical" evidence="1">
    <location>
        <begin position="89"/>
        <end position="111"/>
    </location>
</feature>
<reference evidence="3 4" key="2">
    <citation type="journal article" date="2017" name="Front. Plant Sci.">
        <title>Gene Classification and Mining of Molecular Markers Useful in Red Clover (Trifolium pratense) Breeding.</title>
        <authorList>
            <person name="Istvanek J."/>
            <person name="Dluhosova J."/>
            <person name="Dluhos P."/>
            <person name="Patkova L."/>
            <person name="Nedelnik J."/>
            <person name="Repkova J."/>
        </authorList>
    </citation>
    <scope>NUCLEOTIDE SEQUENCE [LARGE SCALE GENOMIC DNA]</scope>
    <source>
        <strain evidence="4">cv. Tatra</strain>
        <tissue evidence="3">Young leaves</tissue>
    </source>
</reference>
<feature type="non-terminal residue" evidence="3">
    <location>
        <position position="1"/>
    </location>
</feature>
<organism evidence="3 4">
    <name type="scientific">Trifolium pratense</name>
    <name type="common">Red clover</name>
    <dbReference type="NCBI Taxonomy" id="57577"/>
    <lineage>
        <taxon>Eukaryota</taxon>
        <taxon>Viridiplantae</taxon>
        <taxon>Streptophyta</taxon>
        <taxon>Embryophyta</taxon>
        <taxon>Tracheophyta</taxon>
        <taxon>Spermatophyta</taxon>
        <taxon>Magnoliopsida</taxon>
        <taxon>eudicotyledons</taxon>
        <taxon>Gunneridae</taxon>
        <taxon>Pentapetalae</taxon>
        <taxon>rosids</taxon>
        <taxon>fabids</taxon>
        <taxon>Fabales</taxon>
        <taxon>Fabaceae</taxon>
        <taxon>Papilionoideae</taxon>
        <taxon>50 kb inversion clade</taxon>
        <taxon>NPAAA clade</taxon>
        <taxon>Hologalegina</taxon>
        <taxon>IRL clade</taxon>
        <taxon>Trifolieae</taxon>
        <taxon>Trifolium</taxon>
    </lineage>
</organism>
<comment type="caution">
    <text evidence="3">The sequence shown here is derived from an EMBL/GenBank/DDBJ whole genome shotgun (WGS) entry which is preliminary data.</text>
</comment>
<evidence type="ECO:0000313" key="3">
    <source>
        <dbReference type="EMBL" id="PNX81260.1"/>
    </source>
</evidence>
<evidence type="ECO:0000256" key="2">
    <source>
        <dbReference type="SAM" id="SignalP"/>
    </source>
</evidence>
<evidence type="ECO:0000313" key="4">
    <source>
        <dbReference type="Proteomes" id="UP000236291"/>
    </source>
</evidence>
<keyword evidence="1" id="KW-1133">Transmembrane helix</keyword>
<name>A0A2K3LRU2_TRIPR</name>
<keyword evidence="1" id="KW-0812">Transmembrane</keyword>
<feature type="chain" id="PRO_5014337962" evidence="2">
    <location>
        <begin position="19"/>
        <end position="197"/>
    </location>
</feature>
<sequence length="197" mass="22550">SFDLLLFLLVAAIDIGDALHLTGSHKFVMLYVTSQRFGESSVSLCNSVLRDMIDSLQVVEVYNFLARWFFLQFSASKLIHFTTSATKCFVINSASLTLRFVVAISFGALFIQFDKFGSHALVILLLVELDLDVHKKPAEYSLAGVYWMFVSSPMKTRWLHICSESLCLRIYLLLVYLFIVKIEDWFEFFNLLSVALF</sequence>
<protein>
    <submittedName>
        <fullName evidence="3">Uncharacterized protein</fullName>
    </submittedName>
</protein>
<evidence type="ECO:0000256" key="1">
    <source>
        <dbReference type="SAM" id="Phobius"/>
    </source>
</evidence>
<dbReference type="AlphaFoldDB" id="A0A2K3LRU2"/>
<accession>A0A2K3LRU2</accession>
<feature type="transmembrane region" description="Helical" evidence="1">
    <location>
        <begin position="158"/>
        <end position="179"/>
    </location>
</feature>
<keyword evidence="1" id="KW-0472">Membrane</keyword>
<proteinExistence type="predicted"/>
<feature type="signal peptide" evidence="2">
    <location>
        <begin position="1"/>
        <end position="18"/>
    </location>
</feature>
<dbReference type="EMBL" id="ASHM01039572">
    <property type="protein sequence ID" value="PNX81260.1"/>
    <property type="molecule type" value="Genomic_DNA"/>
</dbReference>
<keyword evidence="2" id="KW-0732">Signal</keyword>
<reference evidence="3 4" key="1">
    <citation type="journal article" date="2014" name="Am. J. Bot.">
        <title>Genome assembly and annotation for red clover (Trifolium pratense; Fabaceae).</title>
        <authorList>
            <person name="Istvanek J."/>
            <person name="Jaros M."/>
            <person name="Krenek A."/>
            <person name="Repkova J."/>
        </authorList>
    </citation>
    <scope>NUCLEOTIDE SEQUENCE [LARGE SCALE GENOMIC DNA]</scope>
    <source>
        <strain evidence="4">cv. Tatra</strain>
        <tissue evidence="3">Young leaves</tissue>
    </source>
</reference>